<feature type="domain" description="Phosphatidic acid phosphatase type 2/haloperoxidase" evidence="1">
    <location>
        <begin position="47"/>
        <end position="159"/>
    </location>
</feature>
<organism evidence="2">
    <name type="scientific">Salmonella enterica subsp. enterica serovar Eastbourne</name>
    <dbReference type="NCBI Taxonomy" id="486993"/>
    <lineage>
        <taxon>Bacteria</taxon>
        <taxon>Pseudomonadati</taxon>
        <taxon>Pseudomonadota</taxon>
        <taxon>Gammaproteobacteria</taxon>
        <taxon>Enterobacterales</taxon>
        <taxon>Enterobacteriaceae</taxon>
        <taxon>Salmonella</taxon>
    </lineage>
</organism>
<evidence type="ECO:0000313" key="2">
    <source>
        <dbReference type="EMBL" id="HAC6678798.1"/>
    </source>
</evidence>
<dbReference type="Pfam" id="PF01569">
    <property type="entry name" value="PAP2"/>
    <property type="match status" value="1"/>
</dbReference>
<dbReference type="InterPro" id="IPR000326">
    <property type="entry name" value="PAP2/HPO"/>
</dbReference>
<accession>A0A702FEE2</accession>
<dbReference type="GO" id="GO:0030288">
    <property type="term" value="C:outer membrane-bounded periplasmic space"/>
    <property type="evidence" value="ECO:0007669"/>
    <property type="project" value="InterPro"/>
</dbReference>
<sequence length="184" mass="20784">MGYAMKGSPRWKQAAIDADVNVENIARIFSPVVGVKINKSDTPETWDMLQNLLKMGGYYATAAAKEYYMRPRPFVVFEHRTCRPEDENSLKKNGSCPSGHTAYGTLLALVLSQAKPDRARELARRGWEFGQSRVICGAHWQSDVDAGRYAGAVEFARLQFIPAFQTSLEKVRQELNDKKFTYRG</sequence>
<dbReference type="InterPro" id="IPR001011">
    <property type="entry name" value="Acid_Pase_classA_bac"/>
</dbReference>
<dbReference type="PRINTS" id="PR00483">
    <property type="entry name" value="BACPHPHTASE"/>
</dbReference>
<gene>
    <name evidence="2" type="ORF">G0D12_24420</name>
</gene>
<comment type="caution">
    <text evidence="2">The sequence shown here is derived from an EMBL/GenBank/DDBJ whole genome shotgun (WGS) entry which is preliminary data.</text>
</comment>
<dbReference type="Gene3D" id="1.20.144.10">
    <property type="entry name" value="Phosphatidic acid phosphatase type 2/haloperoxidase"/>
    <property type="match status" value="1"/>
</dbReference>
<dbReference type="InterPro" id="IPR036938">
    <property type="entry name" value="PAP2/HPO_sf"/>
</dbReference>
<dbReference type="EMBL" id="DAAMHJ010000034">
    <property type="protein sequence ID" value="HAC6678798.1"/>
    <property type="molecule type" value="Genomic_DNA"/>
</dbReference>
<reference evidence="2" key="2">
    <citation type="submission" date="2018-07" db="EMBL/GenBank/DDBJ databases">
        <authorList>
            <consortium name="NCBI Pathogen Detection Project"/>
        </authorList>
    </citation>
    <scope>NUCLEOTIDE SEQUENCE</scope>
    <source>
        <strain evidence="2">M138</strain>
    </source>
</reference>
<protein>
    <submittedName>
        <fullName evidence="2">Phosphatase PAP2 family protein</fullName>
    </submittedName>
</protein>
<dbReference type="AlphaFoldDB" id="A0A702FEE2"/>
<dbReference type="SMART" id="SM00014">
    <property type="entry name" value="acidPPc"/>
    <property type="match status" value="1"/>
</dbReference>
<dbReference type="SUPFAM" id="SSF48317">
    <property type="entry name" value="Acid phosphatase/Vanadium-dependent haloperoxidase"/>
    <property type="match status" value="1"/>
</dbReference>
<evidence type="ECO:0000259" key="1">
    <source>
        <dbReference type="SMART" id="SM00014"/>
    </source>
</evidence>
<proteinExistence type="predicted"/>
<dbReference type="CDD" id="cd03397">
    <property type="entry name" value="PAP2_acid_phosphatase"/>
    <property type="match status" value="1"/>
</dbReference>
<reference evidence="2" key="1">
    <citation type="journal article" date="2018" name="Genome Biol.">
        <title>SKESA: strategic k-mer extension for scrupulous assemblies.</title>
        <authorList>
            <person name="Souvorov A."/>
            <person name="Agarwala R."/>
            <person name="Lipman D.J."/>
        </authorList>
    </citation>
    <scope>NUCLEOTIDE SEQUENCE</scope>
    <source>
        <strain evidence="2">M138</strain>
    </source>
</reference>
<dbReference type="GO" id="GO:0003993">
    <property type="term" value="F:acid phosphatase activity"/>
    <property type="evidence" value="ECO:0007669"/>
    <property type="project" value="InterPro"/>
</dbReference>
<name>A0A702FEE2_SALET</name>